<dbReference type="InterPro" id="IPR009056">
    <property type="entry name" value="Cyt_c-like_dom"/>
</dbReference>
<keyword evidence="7" id="KW-1185">Reference proteome</keyword>
<reference evidence="6 7" key="1">
    <citation type="submission" date="2017-09" db="EMBL/GenBank/DDBJ databases">
        <title>Genomics of the genus Arcobacter.</title>
        <authorList>
            <person name="Perez-Cataluna A."/>
            <person name="Figueras M.J."/>
            <person name="Salas-Masso N."/>
        </authorList>
    </citation>
    <scope>NUCLEOTIDE SEQUENCE [LARGE SCALE GENOMIC DNA]</scope>
    <source>
        <strain evidence="6 7">F156-34</strain>
    </source>
</reference>
<protein>
    <submittedName>
        <fullName evidence="6">Cytochrome C oxidase subunit III</fullName>
    </submittedName>
</protein>
<dbReference type="GO" id="GO:0009055">
    <property type="term" value="F:electron transfer activity"/>
    <property type="evidence" value="ECO:0007669"/>
    <property type="project" value="InterPro"/>
</dbReference>
<comment type="caution">
    <text evidence="6">The sequence shown here is derived from an EMBL/GenBank/DDBJ whole genome shotgun (WGS) entry which is preliminary data.</text>
</comment>
<dbReference type="OrthoDB" id="5328547at2"/>
<feature type="domain" description="Cytochrome c" evidence="5">
    <location>
        <begin position="7"/>
        <end position="103"/>
    </location>
</feature>
<dbReference type="GO" id="GO:0046872">
    <property type="term" value="F:metal ion binding"/>
    <property type="evidence" value="ECO:0007669"/>
    <property type="project" value="UniProtKB-KW"/>
</dbReference>
<evidence type="ECO:0000313" key="7">
    <source>
        <dbReference type="Proteomes" id="UP000289718"/>
    </source>
</evidence>
<evidence type="ECO:0000256" key="4">
    <source>
        <dbReference type="PROSITE-ProRule" id="PRU00433"/>
    </source>
</evidence>
<dbReference type="GO" id="GO:0020037">
    <property type="term" value="F:heme binding"/>
    <property type="evidence" value="ECO:0007669"/>
    <property type="project" value="InterPro"/>
</dbReference>
<evidence type="ECO:0000313" key="6">
    <source>
        <dbReference type="EMBL" id="RXK11733.1"/>
    </source>
</evidence>
<dbReference type="RefSeq" id="WP_129062468.1">
    <property type="nucleotide sequence ID" value="NZ_NXIE01000006.1"/>
</dbReference>
<keyword evidence="1 4" id="KW-0349">Heme</keyword>
<evidence type="ECO:0000259" key="5">
    <source>
        <dbReference type="PROSITE" id="PS51007"/>
    </source>
</evidence>
<accession>A0A4Q1AQP3</accession>
<dbReference type="Gene3D" id="1.10.760.10">
    <property type="entry name" value="Cytochrome c-like domain"/>
    <property type="match status" value="1"/>
</dbReference>
<dbReference type="PROSITE" id="PS51007">
    <property type="entry name" value="CYTC"/>
    <property type="match status" value="1"/>
</dbReference>
<sequence length="103" mass="11916">MDNSFITKFEYGAMLYENPRGVGCIKCHGKGNKAVVIARYKEKDKKTKKLVEKKIIAPAISNVSFKDFVDKLKSDKTESKVMPTYFLTTEEMKSLYYYIKNIK</sequence>
<dbReference type="AlphaFoldDB" id="A0A4Q1AQP3"/>
<dbReference type="EMBL" id="NXIE01000006">
    <property type="protein sequence ID" value="RXK11733.1"/>
    <property type="molecule type" value="Genomic_DNA"/>
</dbReference>
<dbReference type="InterPro" id="IPR036909">
    <property type="entry name" value="Cyt_c-like_dom_sf"/>
</dbReference>
<keyword evidence="2 4" id="KW-0479">Metal-binding</keyword>
<proteinExistence type="predicted"/>
<organism evidence="6 7">
    <name type="scientific">Halarcobacter mediterraneus</name>
    <dbReference type="NCBI Taxonomy" id="2023153"/>
    <lineage>
        <taxon>Bacteria</taxon>
        <taxon>Pseudomonadati</taxon>
        <taxon>Campylobacterota</taxon>
        <taxon>Epsilonproteobacteria</taxon>
        <taxon>Campylobacterales</taxon>
        <taxon>Arcobacteraceae</taxon>
        <taxon>Halarcobacter</taxon>
    </lineage>
</organism>
<evidence type="ECO:0000256" key="1">
    <source>
        <dbReference type="ARBA" id="ARBA00022617"/>
    </source>
</evidence>
<dbReference type="SUPFAM" id="SSF46626">
    <property type="entry name" value="Cytochrome c"/>
    <property type="match status" value="1"/>
</dbReference>
<dbReference type="Pfam" id="PF00034">
    <property type="entry name" value="Cytochrom_C"/>
    <property type="match status" value="1"/>
</dbReference>
<gene>
    <name evidence="6" type="ORF">CP965_12575</name>
</gene>
<evidence type="ECO:0000256" key="2">
    <source>
        <dbReference type="ARBA" id="ARBA00022723"/>
    </source>
</evidence>
<evidence type="ECO:0000256" key="3">
    <source>
        <dbReference type="ARBA" id="ARBA00023004"/>
    </source>
</evidence>
<keyword evidence="3 4" id="KW-0408">Iron</keyword>
<dbReference type="Proteomes" id="UP000289718">
    <property type="component" value="Unassembled WGS sequence"/>
</dbReference>
<name>A0A4Q1AQP3_9BACT</name>